<proteinExistence type="predicted"/>
<dbReference type="AlphaFoldDB" id="A0A926EU01"/>
<name>A0A926EU01_9FIRM</name>
<dbReference type="Proteomes" id="UP000601171">
    <property type="component" value="Unassembled WGS sequence"/>
</dbReference>
<dbReference type="RefSeq" id="WP_262428921.1">
    <property type="nucleotide sequence ID" value="NZ_JACRTG010000012.1"/>
</dbReference>
<evidence type="ECO:0000313" key="2">
    <source>
        <dbReference type="Proteomes" id="UP000601171"/>
    </source>
</evidence>
<reference evidence="1" key="1">
    <citation type="submission" date="2020-08" db="EMBL/GenBank/DDBJ databases">
        <title>Genome public.</title>
        <authorList>
            <person name="Liu C."/>
            <person name="Sun Q."/>
        </authorList>
    </citation>
    <scope>NUCLEOTIDE SEQUENCE</scope>
    <source>
        <strain evidence="1">BX21</strain>
    </source>
</reference>
<sequence>MSKIKLALDVVEDLRSLADSIETLAGTVEGNKPKEKVEVNLPTLEEVRAKLASLSKAGKQAQVRELITGFGVKKLSDIPREKYPELLKKAEVM</sequence>
<protein>
    <submittedName>
        <fullName evidence="1">rRNA biogenesis protein rrp5</fullName>
    </submittedName>
</protein>
<keyword evidence="2" id="KW-1185">Reference proteome</keyword>
<dbReference type="EMBL" id="JACRTG010000012">
    <property type="protein sequence ID" value="MBC8587462.1"/>
    <property type="molecule type" value="Genomic_DNA"/>
</dbReference>
<accession>A0A926EU01</accession>
<organism evidence="1 2">
    <name type="scientific">Paratissierella segnis</name>
    <dbReference type="NCBI Taxonomy" id="2763679"/>
    <lineage>
        <taxon>Bacteria</taxon>
        <taxon>Bacillati</taxon>
        <taxon>Bacillota</taxon>
        <taxon>Tissierellia</taxon>
        <taxon>Tissierellales</taxon>
        <taxon>Tissierellaceae</taxon>
        <taxon>Paratissierella</taxon>
    </lineage>
</organism>
<gene>
    <name evidence="1" type="ORF">H8707_04310</name>
</gene>
<evidence type="ECO:0000313" key="1">
    <source>
        <dbReference type="EMBL" id="MBC8587462.1"/>
    </source>
</evidence>
<comment type="caution">
    <text evidence="1">The sequence shown here is derived from an EMBL/GenBank/DDBJ whole genome shotgun (WGS) entry which is preliminary data.</text>
</comment>